<protein>
    <submittedName>
        <fullName evidence="2">Molecular chaperone</fullName>
    </submittedName>
</protein>
<evidence type="ECO:0000313" key="2">
    <source>
        <dbReference type="EMBL" id="VEV96172.1"/>
    </source>
</evidence>
<reference evidence="2" key="1">
    <citation type="submission" date="2019-02" db="EMBL/GenBank/DDBJ databases">
        <authorList>
            <consortium name="Genoscope - CEA"/>
            <person name="William W."/>
        </authorList>
    </citation>
    <scope>NUCLEOTIDE SEQUENCE [LARGE SCALE GENOMIC DNA]</scope>
    <source>
        <strain evidence="2">YSy11</strain>
    </source>
</reference>
<gene>
    <name evidence="2" type="ORF">PMYSY11_1125</name>
</gene>
<evidence type="ECO:0000256" key="1">
    <source>
        <dbReference type="SAM" id="MobiDB-lite"/>
    </source>
</evidence>
<name>A0A653E0B4_9PSED</name>
<sequence>MTDKMSPYLLLRVPVPSKASLTFSEASPREVKRWIAGLPKANIGETARQLYQALAELNQLQTPPDNRLQLLELIRPEVYFVCEHLQRHFLNKAIVLEERPRKVANLCQALQNHLAMGYKLIVVDICKQPSKELATTFTVALQRAISSLCAPLVRATQLYCPVPERVWLELHLLYQIARSKRLHSTPVPDKLNTNQSSSSEQSYLVALLIGCARCNQLRQSSIAHVAQALESWSHLAHLKDKATPTSLFTVAVDHDSPPRYTSLLTDQALQHTLGLDTHALVDMLKEYLLLEPEQRKVSRLNIPAGMSLETLHHLSAAWGDLSERTFNRLTGQGKLTVCLGMSAVHFFLSGERSFSQCLKAKAVTREAVFNTSSLSKDSWSQAYDVDKSPDWENGLQYDEIGYYKEPSSMLEDDEASGETYPSYPLAIINHSPGGYCLTWPGEVPSQLQAGELVGVRDLPELGWSIAVVRWIRQARAGGTQMGIELIAPSAQACGLQLVRTSEQNSEYLRALVLPEMSAISRPASLLTPRLPFQEGSKVKLNINGLEHRAVLLRRKTSTGSFSQFEYRQMDQPPPEQGKPVTAGTTHKLSTEEDFDSLWKSL</sequence>
<dbReference type="EMBL" id="LR215729">
    <property type="protein sequence ID" value="VEV96172.1"/>
    <property type="molecule type" value="Genomic_DNA"/>
</dbReference>
<accession>A0A653E0B4</accession>
<dbReference type="AlphaFoldDB" id="A0A653E0B4"/>
<organism evidence="2">
    <name type="scientific">Pseudomonas marincola</name>
    <dbReference type="NCBI Taxonomy" id="437900"/>
    <lineage>
        <taxon>Bacteria</taxon>
        <taxon>Pseudomonadati</taxon>
        <taxon>Pseudomonadota</taxon>
        <taxon>Gammaproteobacteria</taxon>
        <taxon>Pseudomonadales</taxon>
        <taxon>Pseudomonadaceae</taxon>
        <taxon>Pseudomonas</taxon>
    </lineage>
</organism>
<feature type="region of interest" description="Disordered" evidence="1">
    <location>
        <begin position="567"/>
        <end position="601"/>
    </location>
</feature>
<proteinExistence type="predicted"/>